<reference evidence="5 6" key="1">
    <citation type="submission" date="2019-08" db="EMBL/GenBank/DDBJ databases">
        <title>The genome sequence of a newly discovered highly antifungal drug resistant Aspergillus species, Aspergillus tanneri NIH 1004.</title>
        <authorList>
            <person name="Mounaud S."/>
            <person name="Singh I."/>
            <person name="Joardar V."/>
            <person name="Pakala S."/>
            <person name="Pakala S."/>
            <person name="Venepally P."/>
            <person name="Chung J.K."/>
            <person name="Losada L."/>
            <person name="Nierman W.C."/>
        </authorList>
    </citation>
    <scope>NUCLEOTIDE SEQUENCE [LARGE SCALE GENOMIC DNA]</scope>
    <source>
        <strain evidence="5 6">NIH1004</strain>
    </source>
</reference>
<organism evidence="5 6">
    <name type="scientific">Aspergillus tanneri</name>
    <dbReference type="NCBI Taxonomy" id="1220188"/>
    <lineage>
        <taxon>Eukaryota</taxon>
        <taxon>Fungi</taxon>
        <taxon>Dikarya</taxon>
        <taxon>Ascomycota</taxon>
        <taxon>Pezizomycotina</taxon>
        <taxon>Eurotiomycetes</taxon>
        <taxon>Eurotiomycetidae</taxon>
        <taxon>Eurotiales</taxon>
        <taxon>Aspergillaceae</taxon>
        <taxon>Aspergillus</taxon>
        <taxon>Aspergillus subgen. Circumdati</taxon>
    </lineage>
</organism>
<dbReference type="SUPFAM" id="SSF64167">
    <property type="entry name" value="SurE-like"/>
    <property type="match status" value="1"/>
</dbReference>
<proteinExistence type="inferred from homology"/>
<sequence length="437" mass="47290">MQLLLLSLPLTLALNIVTSNDDGWAESNLRASYNSLTSAGHSVILSAPAENKSGSGSRDEPPIPLIEPCEYDSCPADSPATGFNASNSHLNYVNSYPATSMKYGINTLSEQLFHDPPDLAIAGPNVGVNLGVEVFFSGTVGATVAAVHEGLPAIAFSGVSGRRTAWNEPTPASSLLYAALATNFTDRLTAKGPPFLPEGIWINVNFPKMSDGCDSVDDVKFVLSRIFPHVPLISPDNVHVCGSDRLPTETKVVFSGCYASVSVGQASNKRDANATMQEVVLKQLVIHCVVNCQLSCTLFIRTWFGQKDDTAGKKAADAAYRRFLIHAIQEGNPDYDSYGVDPEFIIHTEAAEAEEDMLQSLLILVADRKACEEGWVVHLAINHKGLVLPFRTRDRASQVSQYVANRDNGQALEEIADKPDQDELCMCDGDGWALWVF</sequence>
<dbReference type="PANTHER" id="PTHR30457">
    <property type="entry name" value="5'-NUCLEOTIDASE SURE"/>
    <property type="match status" value="1"/>
</dbReference>
<evidence type="ECO:0000313" key="5">
    <source>
        <dbReference type="EMBL" id="KAA8649317.1"/>
    </source>
</evidence>
<dbReference type="InterPro" id="IPR036523">
    <property type="entry name" value="SurE-like_sf"/>
</dbReference>
<keyword evidence="2" id="KW-0479">Metal-binding</keyword>
<dbReference type="InterPro" id="IPR002828">
    <property type="entry name" value="SurE-like_Pase/nucleotidase"/>
</dbReference>
<gene>
    <name evidence="5" type="ORF">ATNIH1004_005218</name>
</gene>
<dbReference type="Proteomes" id="UP000324241">
    <property type="component" value="Unassembled WGS sequence"/>
</dbReference>
<dbReference type="Pfam" id="PF01975">
    <property type="entry name" value="SurE"/>
    <property type="match status" value="1"/>
</dbReference>
<evidence type="ECO:0000259" key="4">
    <source>
        <dbReference type="Pfam" id="PF01975"/>
    </source>
</evidence>
<evidence type="ECO:0000313" key="6">
    <source>
        <dbReference type="Proteomes" id="UP000324241"/>
    </source>
</evidence>
<keyword evidence="3" id="KW-0378">Hydrolase</keyword>
<dbReference type="Gene3D" id="3.40.1210.10">
    <property type="entry name" value="Survival protein SurE-like phosphatase/nucleotidase"/>
    <property type="match status" value="1"/>
</dbReference>
<dbReference type="EMBL" id="QUQM01000003">
    <property type="protein sequence ID" value="KAA8649317.1"/>
    <property type="molecule type" value="Genomic_DNA"/>
</dbReference>
<dbReference type="PANTHER" id="PTHR30457:SF0">
    <property type="entry name" value="PHOSPHATASE, PUTATIVE (AFU_ORTHOLOGUE AFUA_4G01070)-RELATED"/>
    <property type="match status" value="1"/>
</dbReference>
<dbReference type="InterPro" id="IPR030048">
    <property type="entry name" value="SurE"/>
</dbReference>
<evidence type="ECO:0000256" key="3">
    <source>
        <dbReference type="ARBA" id="ARBA00022801"/>
    </source>
</evidence>
<dbReference type="GeneID" id="54327920"/>
<dbReference type="GO" id="GO:0046872">
    <property type="term" value="F:metal ion binding"/>
    <property type="evidence" value="ECO:0007669"/>
    <property type="project" value="UniProtKB-KW"/>
</dbReference>
<name>A0A5M9N418_9EURO</name>
<dbReference type="OrthoDB" id="4018688at2759"/>
<evidence type="ECO:0000256" key="1">
    <source>
        <dbReference type="ARBA" id="ARBA00011062"/>
    </source>
</evidence>
<feature type="domain" description="Survival protein SurE-like phosphatase/nucleotidase" evidence="4">
    <location>
        <begin position="16"/>
        <end position="210"/>
    </location>
</feature>
<dbReference type="AlphaFoldDB" id="A0A5M9N418"/>
<comment type="similarity">
    <text evidence="1">Belongs to the SurE nucleotidase family.</text>
</comment>
<dbReference type="GO" id="GO:0008252">
    <property type="term" value="F:nucleotidase activity"/>
    <property type="evidence" value="ECO:0007669"/>
    <property type="project" value="InterPro"/>
</dbReference>
<accession>A0A5M9N418</accession>
<comment type="caution">
    <text evidence="5">The sequence shown here is derived from an EMBL/GenBank/DDBJ whole genome shotgun (WGS) entry which is preliminary data.</text>
</comment>
<protein>
    <recommendedName>
        <fullName evidence="4">Survival protein SurE-like phosphatase/nucleotidase domain-containing protein</fullName>
    </recommendedName>
</protein>
<evidence type="ECO:0000256" key="2">
    <source>
        <dbReference type="ARBA" id="ARBA00022723"/>
    </source>
</evidence>
<dbReference type="RefSeq" id="XP_033428678.1">
    <property type="nucleotide sequence ID" value="XM_033569872.1"/>
</dbReference>
<dbReference type="VEuPathDB" id="FungiDB:EYZ11_011191"/>